<evidence type="ECO:0000313" key="4">
    <source>
        <dbReference type="Proteomes" id="UP001066276"/>
    </source>
</evidence>
<gene>
    <name evidence="3" type="ORF">NDU88_003863</name>
</gene>
<reference evidence="3" key="1">
    <citation type="journal article" date="2022" name="bioRxiv">
        <title>Sequencing and chromosome-scale assembly of the giantPleurodeles waltlgenome.</title>
        <authorList>
            <person name="Brown T."/>
            <person name="Elewa A."/>
            <person name="Iarovenko S."/>
            <person name="Subramanian E."/>
            <person name="Araus A.J."/>
            <person name="Petzold A."/>
            <person name="Susuki M."/>
            <person name="Suzuki K.-i.T."/>
            <person name="Hayashi T."/>
            <person name="Toyoda A."/>
            <person name="Oliveira C."/>
            <person name="Osipova E."/>
            <person name="Leigh N.D."/>
            <person name="Simon A."/>
            <person name="Yun M.H."/>
        </authorList>
    </citation>
    <scope>NUCLEOTIDE SEQUENCE</scope>
    <source>
        <strain evidence="3">20211129_DDA</strain>
        <tissue evidence="3">Liver</tissue>
    </source>
</reference>
<name>A0AAV7UZN5_PLEWA</name>
<keyword evidence="1" id="KW-0175">Coiled coil</keyword>
<dbReference type="EMBL" id="JANPWB010000004">
    <property type="protein sequence ID" value="KAJ1194575.1"/>
    <property type="molecule type" value="Genomic_DNA"/>
</dbReference>
<protein>
    <submittedName>
        <fullName evidence="3">Uncharacterized protein</fullName>
    </submittedName>
</protein>
<keyword evidence="4" id="KW-1185">Reference proteome</keyword>
<dbReference type="Proteomes" id="UP001066276">
    <property type="component" value="Chromosome 2_2"/>
</dbReference>
<comment type="caution">
    <text evidence="3">The sequence shown here is derived from an EMBL/GenBank/DDBJ whole genome shotgun (WGS) entry which is preliminary data.</text>
</comment>
<feature type="region of interest" description="Disordered" evidence="2">
    <location>
        <begin position="1"/>
        <end position="21"/>
    </location>
</feature>
<evidence type="ECO:0000256" key="1">
    <source>
        <dbReference type="SAM" id="Coils"/>
    </source>
</evidence>
<sequence length="106" mass="11594">MDSLSPTVNQSLDTVSDEPSDSTTAILVDLQKMQSINAKADSMAACLDNLMEYIDRQAVKIDEAERQISDLKEDSTDVRTKVAKLKKQVLAICNDEQESGGTLSTQ</sequence>
<evidence type="ECO:0000313" key="3">
    <source>
        <dbReference type="EMBL" id="KAJ1194575.1"/>
    </source>
</evidence>
<accession>A0AAV7UZN5</accession>
<organism evidence="3 4">
    <name type="scientific">Pleurodeles waltl</name>
    <name type="common">Iberian ribbed newt</name>
    <dbReference type="NCBI Taxonomy" id="8319"/>
    <lineage>
        <taxon>Eukaryota</taxon>
        <taxon>Metazoa</taxon>
        <taxon>Chordata</taxon>
        <taxon>Craniata</taxon>
        <taxon>Vertebrata</taxon>
        <taxon>Euteleostomi</taxon>
        <taxon>Amphibia</taxon>
        <taxon>Batrachia</taxon>
        <taxon>Caudata</taxon>
        <taxon>Salamandroidea</taxon>
        <taxon>Salamandridae</taxon>
        <taxon>Pleurodelinae</taxon>
        <taxon>Pleurodeles</taxon>
    </lineage>
</organism>
<feature type="compositionally biased region" description="Polar residues" evidence="2">
    <location>
        <begin position="1"/>
        <end position="14"/>
    </location>
</feature>
<evidence type="ECO:0000256" key="2">
    <source>
        <dbReference type="SAM" id="MobiDB-lite"/>
    </source>
</evidence>
<proteinExistence type="predicted"/>
<feature type="coiled-coil region" evidence="1">
    <location>
        <begin position="47"/>
        <end position="88"/>
    </location>
</feature>
<dbReference type="AlphaFoldDB" id="A0AAV7UZN5"/>